<accession>A0A3S3LHI4</accession>
<dbReference type="RefSeq" id="WP_128154643.1">
    <property type="nucleotide sequence ID" value="NZ_JBHSOM010000007.1"/>
</dbReference>
<dbReference type="InterPro" id="IPR004360">
    <property type="entry name" value="Glyas_Fos-R_dOase_dom"/>
</dbReference>
<gene>
    <name evidence="2" type="ORF">EOW66_02815</name>
</gene>
<dbReference type="Proteomes" id="UP000288071">
    <property type="component" value="Unassembled WGS sequence"/>
</dbReference>
<sequence>MTTGLHHVTALTRRVQANVDFYAGFLGLRLVKRTGGFEDANQLHLFYGDAMGAPGSLVTFLVWEDGGPGRAGHGAPGEIALAVPADSIGLWLTRALAAHVPVEGPAREFGETVLRLKDPDGIIVKLVGTDLPATAPLGPVEAPRRLRAVTLFTERPDETAAFVARFGYREAAREGAVRRLVSDTDALDIRDATGFWEAAAGTGGIDHVAFRAPDVAAVAAMEAALAPAEPTALHDRTYFTSLYVREPGGSLLEYATDGPGFAVDEAPGHLGETLFVPVDDPRRAADLRVMLPQFALPGAPRLPQRELPFVHRIFTPEDPDGTTLVLLHGSGGNEADLLPFAHRVNPRATLIALRGRAVEEGTPRWFRRDGLMRFDQDDIRAEAEAFDAFLSEARRAYGLDPDGLSVIGYSNGAAFLGAVLQLYPGAVRRAVLLRPAAALENPPAADLAGTRVLALTGARDFFRAEAPKLTAALTAAGAGVSARTLDAGHEITTADEAAVRDWITGEETHG</sequence>
<dbReference type="PANTHER" id="PTHR36110:SF2">
    <property type="entry name" value="RING-CLEAVING DIOXYGENASE MHQE-RELATED"/>
    <property type="match status" value="1"/>
</dbReference>
<dbReference type="SUPFAM" id="SSF54593">
    <property type="entry name" value="Glyoxalase/Bleomycin resistance protein/Dihydroxybiphenyl dioxygenase"/>
    <property type="match status" value="1"/>
</dbReference>
<dbReference type="Gene3D" id="3.40.50.1820">
    <property type="entry name" value="alpha/beta hydrolase"/>
    <property type="match status" value="1"/>
</dbReference>
<reference evidence="2" key="2">
    <citation type="submission" date="2019-01" db="EMBL/GenBank/DDBJ databases">
        <authorList>
            <person name="Li Y."/>
        </authorList>
    </citation>
    <scope>NUCLEOTIDE SEQUENCE [LARGE SCALE GENOMIC DNA]</scope>
    <source>
        <strain evidence="2">CGMCC 1.12963</strain>
    </source>
</reference>
<keyword evidence="3" id="KW-1185">Reference proteome</keyword>
<feature type="domain" description="VOC" evidence="1">
    <location>
        <begin position="145"/>
        <end position="257"/>
    </location>
</feature>
<dbReference type="InterPro" id="IPR029058">
    <property type="entry name" value="AB_hydrolase_fold"/>
</dbReference>
<dbReference type="Pfam" id="PF00903">
    <property type="entry name" value="Glyoxalase"/>
    <property type="match status" value="1"/>
</dbReference>
<keyword evidence="2" id="KW-0223">Dioxygenase</keyword>
<feature type="domain" description="VOC" evidence="1">
    <location>
        <begin position="4"/>
        <end position="129"/>
    </location>
</feature>
<evidence type="ECO:0000313" key="2">
    <source>
        <dbReference type="EMBL" id="RWR55011.1"/>
    </source>
</evidence>
<dbReference type="AlphaFoldDB" id="A0A3S3LHI4"/>
<dbReference type="Gene3D" id="3.10.180.10">
    <property type="entry name" value="2,3-Dihydroxybiphenyl 1,2-Dioxygenase, domain 1"/>
    <property type="match status" value="2"/>
</dbReference>
<dbReference type="SUPFAM" id="SSF53474">
    <property type="entry name" value="alpha/beta-Hydrolases"/>
    <property type="match status" value="1"/>
</dbReference>
<proteinExistence type="predicted"/>
<name>A0A3S3LHI4_9RHOB</name>
<dbReference type="PROSITE" id="PS51819">
    <property type="entry name" value="VOC"/>
    <property type="match status" value="2"/>
</dbReference>
<dbReference type="InterPro" id="IPR037523">
    <property type="entry name" value="VOC_core"/>
</dbReference>
<evidence type="ECO:0000313" key="3">
    <source>
        <dbReference type="Proteomes" id="UP000288071"/>
    </source>
</evidence>
<dbReference type="InterPro" id="IPR029068">
    <property type="entry name" value="Glyas_Bleomycin-R_OHBP_Dase"/>
</dbReference>
<protein>
    <submittedName>
        <fullName evidence="2">Ring-cleaving dioxygenase</fullName>
    </submittedName>
</protein>
<comment type="caution">
    <text evidence="2">The sequence shown here is derived from an EMBL/GenBank/DDBJ whole genome shotgun (WGS) entry which is preliminary data.</text>
</comment>
<dbReference type="PANTHER" id="PTHR36110">
    <property type="entry name" value="RING-CLEAVING DIOXYGENASE MHQE-RELATED"/>
    <property type="match status" value="1"/>
</dbReference>
<dbReference type="GO" id="GO:0051213">
    <property type="term" value="F:dioxygenase activity"/>
    <property type="evidence" value="ECO:0007669"/>
    <property type="project" value="UniProtKB-KW"/>
</dbReference>
<organism evidence="2 3">
    <name type="scientific">Paenirhodobacter huangdaonensis</name>
    <dbReference type="NCBI Taxonomy" id="2501515"/>
    <lineage>
        <taxon>Bacteria</taxon>
        <taxon>Pseudomonadati</taxon>
        <taxon>Pseudomonadota</taxon>
        <taxon>Alphaproteobacteria</taxon>
        <taxon>Rhodobacterales</taxon>
        <taxon>Rhodobacter group</taxon>
        <taxon>Paenirhodobacter</taxon>
    </lineage>
</organism>
<dbReference type="InterPro" id="IPR052537">
    <property type="entry name" value="Extradiol_RC_dioxygenase"/>
</dbReference>
<reference evidence="2" key="1">
    <citation type="submission" date="2019-01" db="EMBL/GenBank/DDBJ databases">
        <title>Sinorhodobacter populi sp. nov. isolated from the symptomatic bark tissue of Populus euramericana canker.</title>
        <authorList>
            <person name="Xu G."/>
        </authorList>
    </citation>
    <scope>NUCLEOTIDE SEQUENCE [LARGE SCALE GENOMIC DNA]</scope>
    <source>
        <strain evidence="2">CGMCC 1.12963</strain>
    </source>
</reference>
<dbReference type="EMBL" id="SAVA01000001">
    <property type="protein sequence ID" value="RWR55011.1"/>
    <property type="molecule type" value="Genomic_DNA"/>
</dbReference>
<evidence type="ECO:0000259" key="1">
    <source>
        <dbReference type="PROSITE" id="PS51819"/>
    </source>
</evidence>
<keyword evidence="2" id="KW-0560">Oxidoreductase</keyword>